<dbReference type="GO" id="GO:0003677">
    <property type="term" value="F:DNA binding"/>
    <property type="evidence" value="ECO:0007669"/>
    <property type="project" value="InterPro"/>
</dbReference>
<dbReference type="PROSITE" id="PS00730">
    <property type="entry name" value="AP_NUCLEASE_F2_2"/>
    <property type="match status" value="1"/>
</dbReference>
<proteinExistence type="inferred from homology"/>
<dbReference type="CDD" id="cd00019">
    <property type="entry name" value="AP2Ec"/>
    <property type="match status" value="1"/>
</dbReference>
<dbReference type="GO" id="GO:0006284">
    <property type="term" value="P:base-excision repair"/>
    <property type="evidence" value="ECO:0007669"/>
    <property type="project" value="TreeGrafter"/>
</dbReference>
<keyword evidence="11" id="KW-1185">Reference proteome</keyword>
<comment type="caution">
    <text evidence="10">The sequence shown here is derived from an EMBL/GenBank/DDBJ whole genome shotgun (WGS) entry which is preliminary data.</text>
</comment>
<keyword evidence="3" id="KW-0540">Nuclease</keyword>
<dbReference type="AlphaFoldDB" id="A0A329MMR1"/>
<dbReference type="PANTHER" id="PTHR21445">
    <property type="entry name" value="ENDONUCLEASE IV ENDODEOXYRIBONUCLEASE IV"/>
    <property type="match status" value="1"/>
</dbReference>
<dbReference type="InterPro" id="IPR001719">
    <property type="entry name" value="AP_endonuc_2"/>
</dbReference>
<accession>A0A329MMR1</accession>
<evidence type="ECO:0000256" key="6">
    <source>
        <dbReference type="ARBA" id="ARBA00022801"/>
    </source>
</evidence>
<dbReference type="EMBL" id="QMFB01000007">
    <property type="protein sequence ID" value="RAV20586.1"/>
    <property type="molecule type" value="Genomic_DNA"/>
</dbReference>
<evidence type="ECO:0000313" key="10">
    <source>
        <dbReference type="EMBL" id="RAV20586.1"/>
    </source>
</evidence>
<feature type="domain" description="Xylose isomerase-like TIM barrel" evidence="9">
    <location>
        <begin position="19"/>
        <end position="272"/>
    </location>
</feature>
<comment type="similarity">
    <text evidence="2">Belongs to the AP endonuclease 2 family.</text>
</comment>
<dbReference type="GO" id="GO:0003906">
    <property type="term" value="F:DNA-(apurinic or apyrimidinic site) endonuclease activity"/>
    <property type="evidence" value="ECO:0007669"/>
    <property type="project" value="TreeGrafter"/>
</dbReference>
<comment type="cofactor">
    <cofactor evidence="1">
        <name>Zn(2+)</name>
        <dbReference type="ChEBI" id="CHEBI:29105"/>
    </cofactor>
</comment>
<dbReference type="Proteomes" id="UP000250369">
    <property type="component" value="Unassembled WGS sequence"/>
</dbReference>
<keyword evidence="8" id="KW-0234">DNA repair</keyword>
<keyword evidence="5" id="KW-0227">DNA damage</keyword>
<evidence type="ECO:0000256" key="2">
    <source>
        <dbReference type="ARBA" id="ARBA00005340"/>
    </source>
</evidence>
<dbReference type="NCBIfam" id="TIGR00587">
    <property type="entry name" value="nfo"/>
    <property type="match status" value="1"/>
</dbReference>
<dbReference type="SMART" id="SM00518">
    <property type="entry name" value="AP2Ec"/>
    <property type="match status" value="1"/>
</dbReference>
<dbReference type="SUPFAM" id="SSF51658">
    <property type="entry name" value="Xylose isomerase-like"/>
    <property type="match status" value="1"/>
</dbReference>
<evidence type="ECO:0000256" key="5">
    <source>
        <dbReference type="ARBA" id="ARBA00022763"/>
    </source>
</evidence>
<keyword evidence="4" id="KW-0479">Metal-binding</keyword>
<evidence type="ECO:0000256" key="1">
    <source>
        <dbReference type="ARBA" id="ARBA00001947"/>
    </source>
</evidence>
<keyword evidence="7" id="KW-0862">Zinc</keyword>
<dbReference type="RefSeq" id="WP_113031443.1">
    <property type="nucleotide sequence ID" value="NZ_QMFB01000007.1"/>
</dbReference>
<dbReference type="Gene3D" id="3.20.20.150">
    <property type="entry name" value="Divalent-metal-dependent TIM barrel enzymes"/>
    <property type="match status" value="1"/>
</dbReference>
<dbReference type="GO" id="GO:0008081">
    <property type="term" value="F:phosphoric diester hydrolase activity"/>
    <property type="evidence" value="ECO:0007669"/>
    <property type="project" value="TreeGrafter"/>
</dbReference>
<keyword evidence="10" id="KW-0255">Endonuclease</keyword>
<dbReference type="OrthoDB" id="9805666at2"/>
<protein>
    <submittedName>
        <fullName evidence="10">Endonuclease IV</fullName>
    </submittedName>
</protein>
<dbReference type="Pfam" id="PF01261">
    <property type="entry name" value="AP_endonuc_2"/>
    <property type="match status" value="1"/>
</dbReference>
<evidence type="ECO:0000256" key="4">
    <source>
        <dbReference type="ARBA" id="ARBA00022723"/>
    </source>
</evidence>
<dbReference type="GO" id="GO:0008270">
    <property type="term" value="F:zinc ion binding"/>
    <property type="evidence" value="ECO:0007669"/>
    <property type="project" value="InterPro"/>
</dbReference>
<dbReference type="PANTHER" id="PTHR21445:SF0">
    <property type="entry name" value="APURINIC-APYRIMIDINIC ENDONUCLEASE"/>
    <property type="match status" value="1"/>
</dbReference>
<name>A0A329MMR1_9BACL</name>
<dbReference type="PROSITE" id="PS51432">
    <property type="entry name" value="AP_NUCLEASE_F2_4"/>
    <property type="match status" value="1"/>
</dbReference>
<reference evidence="10 11" key="1">
    <citation type="journal article" date="2009" name="Int. J. Syst. Evol. Microbiol.">
        <title>Paenibacillus contaminans sp. nov., isolated from a contaminated laboratory plate.</title>
        <authorList>
            <person name="Chou J.H."/>
            <person name="Lee J.H."/>
            <person name="Lin M.C."/>
            <person name="Chang P.S."/>
            <person name="Arun A.B."/>
            <person name="Young C.C."/>
            <person name="Chen W.M."/>
        </authorList>
    </citation>
    <scope>NUCLEOTIDE SEQUENCE [LARGE SCALE GENOMIC DNA]</scope>
    <source>
        <strain evidence="10 11">CKOBP-6</strain>
    </source>
</reference>
<organism evidence="10 11">
    <name type="scientific">Paenibacillus contaminans</name>
    <dbReference type="NCBI Taxonomy" id="450362"/>
    <lineage>
        <taxon>Bacteria</taxon>
        <taxon>Bacillati</taxon>
        <taxon>Bacillota</taxon>
        <taxon>Bacilli</taxon>
        <taxon>Bacillales</taxon>
        <taxon>Paenibacillaceae</taxon>
        <taxon>Paenibacillus</taxon>
    </lineage>
</organism>
<sequence>MYIGSHISIRGGYLEAARTALKIGANAFQYFPKNPRSLTVKAFDVRDADGCAAFCRENGLLSIAHSPYPTNLMAEDDKGFRSTVASLQNDLEIADRCGSVGVVVHFGKWKSKDPLQGYKNSIQCLNEVLTGYEGDALLLIENQAGEGTDVGTTLEEMVHIRKLTRYPGKIGFCFDTCHAFASGLWAGSDWAALEKRGEELGYFEHLKAVHLNDSMYAHGSRRDRHANVNKGFIGEAHLRSLLQSAYIRHIPVVLETEPGKDRTHREEIAYARSIAEMEGAE</sequence>
<dbReference type="InterPro" id="IPR036237">
    <property type="entry name" value="Xyl_isomerase-like_sf"/>
</dbReference>
<keyword evidence="6" id="KW-0378">Hydrolase</keyword>
<evidence type="ECO:0000313" key="11">
    <source>
        <dbReference type="Proteomes" id="UP000250369"/>
    </source>
</evidence>
<evidence type="ECO:0000256" key="7">
    <source>
        <dbReference type="ARBA" id="ARBA00022833"/>
    </source>
</evidence>
<evidence type="ECO:0000256" key="8">
    <source>
        <dbReference type="ARBA" id="ARBA00023204"/>
    </source>
</evidence>
<dbReference type="InterPro" id="IPR018246">
    <property type="entry name" value="AP_endonuc_F2_Zn_BS"/>
</dbReference>
<dbReference type="PROSITE" id="PS00731">
    <property type="entry name" value="AP_NUCLEASE_F2_3"/>
    <property type="match status" value="1"/>
</dbReference>
<evidence type="ECO:0000259" key="9">
    <source>
        <dbReference type="Pfam" id="PF01261"/>
    </source>
</evidence>
<dbReference type="InterPro" id="IPR013022">
    <property type="entry name" value="Xyl_isomerase-like_TIM-brl"/>
</dbReference>
<evidence type="ECO:0000256" key="3">
    <source>
        <dbReference type="ARBA" id="ARBA00022722"/>
    </source>
</evidence>
<gene>
    <name evidence="10" type="ORF">DQG23_13805</name>
</gene>